<reference evidence="1" key="1">
    <citation type="submission" date="2021-03" db="EMBL/GenBank/DDBJ databases">
        <authorList>
            <person name="Bekaert M."/>
        </authorList>
    </citation>
    <scope>NUCLEOTIDE SEQUENCE</scope>
</reference>
<gene>
    <name evidence="1" type="ORF">MEDL_52463</name>
</gene>
<dbReference type="EMBL" id="CAJPWZ010002549">
    <property type="protein sequence ID" value="CAG2240176.1"/>
    <property type="molecule type" value="Genomic_DNA"/>
</dbReference>
<evidence type="ECO:0000313" key="2">
    <source>
        <dbReference type="Proteomes" id="UP000683360"/>
    </source>
</evidence>
<proteinExistence type="predicted"/>
<sequence length="191" mass="21661">MGTVKGIRTVKRPMSLSLEYGNCQRYKNRQASNVTKSRVWELSKTSRKDICLVADLQKGYLSGCRPPERIFVCLQTSRKDICLVADLQKGYLSGCRPPERIFVCLQTSRKDICLVADLQKGLLSVCRPPERIFVCGNITCIQGPEHIAVTVHMNQVFFVVDWYPESIPTTPTLKGMGIRKKHQSNNLLWMA</sequence>
<dbReference type="Proteomes" id="UP000683360">
    <property type="component" value="Unassembled WGS sequence"/>
</dbReference>
<comment type="caution">
    <text evidence="1">The sequence shown here is derived from an EMBL/GenBank/DDBJ whole genome shotgun (WGS) entry which is preliminary data.</text>
</comment>
<accession>A0A8S3UDB7</accession>
<keyword evidence="2" id="KW-1185">Reference proteome</keyword>
<protein>
    <submittedName>
        <fullName evidence="1">Uncharacterized protein</fullName>
    </submittedName>
</protein>
<dbReference type="AlphaFoldDB" id="A0A8S3UDB7"/>
<name>A0A8S3UDB7_MYTED</name>
<organism evidence="1 2">
    <name type="scientific">Mytilus edulis</name>
    <name type="common">Blue mussel</name>
    <dbReference type="NCBI Taxonomy" id="6550"/>
    <lineage>
        <taxon>Eukaryota</taxon>
        <taxon>Metazoa</taxon>
        <taxon>Spiralia</taxon>
        <taxon>Lophotrochozoa</taxon>
        <taxon>Mollusca</taxon>
        <taxon>Bivalvia</taxon>
        <taxon>Autobranchia</taxon>
        <taxon>Pteriomorphia</taxon>
        <taxon>Mytilida</taxon>
        <taxon>Mytiloidea</taxon>
        <taxon>Mytilidae</taxon>
        <taxon>Mytilinae</taxon>
        <taxon>Mytilus</taxon>
    </lineage>
</organism>
<evidence type="ECO:0000313" key="1">
    <source>
        <dbReference type="EMBL" id="CAG2240176.1"/>
    </source>
</evidence>